<dbReference type="RefSeq" id="WP_008564996.1">
    <property type="nucleotide sequence ID" value="NZ_JH594502.1"/>
</dbReference>
<evidence type="ECO:0000256" key="1">
    <source>
        <dbReference type="SAM" id="SignalP"/>
    </source>
</evidence>
<dbReference type="PROSITE" id="PS51257">
    <property type="entry name" value="PROKAR_LIPOPROTEIN"/>
    <property type="match status" value="1"/>
</dbReference>
<name>H1HLT1_9BACT</name>
<organism evidence="2 3">
    <name type="scientific">Segatella maculosa OT 289</name>
    <dbReference type="NCBI Taxonomy" id="999422"/>
    <lineage>
        <taxon>Bacteria</taxon>
        <taxon>Pseudomonadati</taxon>
        <taxon>Bacteroidota</taxon>
        <taxon>Bacteroidia</taxon>
        <taxon>Bacteroidales</taxon>
        <taxon>Prevotellaceae</taxon>
        <taxon>Segatella</taxon>
    </lineage>
</organism>
<gene>
    <name evidence="2" type="ORF">HMPREF9944_01125</name>
</gene>
<comment type="caution">
    <text evidence="2">The sequence shown here is derived from an EMBL/GenBank/DDBJ whole genome shotgun (WGS) entry which is preliminary data.</text>
</comment>
<protein>
    <recommendedName>
        <fullName evidence="4">Lipoprotein</fullName>
    </recommendedName>
</protein>
<evidence type="ECO:0000313" key="2">
    <source>
        <dbReference type="EMBL" id="EHO71679.1"/>
    </source>
</evidence>
<proteinExistence type="predicted"/>
<reference evidence="2 3" key="1">
    <citation type="submission" date="2011-12" db="EMBL/GenBank/DDBJ databases">
        <title>The Genome Sequence of Prevotella maculosa OT 289.</title>
        <authorList>
            <consortium name="The Broad Institute Genome Sequencing Platform"/>
            <person name="Earl A."/>
            <person name="Ward D."/>
            <person name="Feldgarden M."/>
            <person name="Gevers D."/>
            <person name="Izard J."/>
            <person name="Blanton J.M."/>
            <person name="Mathney J."/>
            <person name="Tanner A.C."/>
            <person name="Dewhirst F.E."/>
            <person name="Young S.K."/>
            <person name="Zeng Q."/>
            <person name="Gargeya S."/>
            <person name="Fitzgerald M."/>
            <person name="Haas B."/>
            <person name="Abouelleil A."/>
            <person name="Alvarado L."/>
            <person name="Arachchi H.M."/>
            <person name="Berlin A."/>
            <person name="Chapman S.B."/>
            <person name="Gearin G."/>
            <person name="Goldberg J."/>
            <person name="Griggs A."/>
            <person name="Gujja S."/>
            <person name="Hansen M."/>
            <person name="Heiman D."/>
            <person name="Howarth C."/>
            <person name="Larimer J."/>
            <person name="Lui A."/>
            <person name="MacDonald P.J.P."/>
            <person name="McCowen C."/>
            <person name="Montmayeur A."/>
            <person name="Murphy C."/>
            <person name="Neiman D."/>
            <person name="Pearson M."/>
            <person name="Priest M."/>
            <person name="Roberts A."/>
            <person name="Saif S."/>
            <person name="Shea T."/>
            <person name="Sisk P."/>
            <person name="Stolte C."/>
            <person name="Sykes S."/>
            <person name="Wortman J."/>
            <person name="Nusbaum C."/>
            <person name="Birren B."/>
        </authorList>
    </citation>
    <scope>NUCLEOTIDE SEQUENCE [LARGE SCALE GENOMIC DNA]</scope>
    <source>
        <strain evidence="2 3">OT 289</strain>
    </source>
</reference>
<sequence>MKTNTLSLLAFTGALFLMTACANEETNSKQEQAQKPDTKGLTAFVVNNGATRTTADYDGSGLNFYWTEGDRLWVNNGTLIQDNSNNITDLLTPNPKRSDAVKRAATARFYFSGTYTAPSYPVRYTGKNSTVGDKVIIKDQQAQALPNDAAHIGEDGDCGTGTAINSGGGYNFTLDHKASYLTLLPYSTINFSAAVKLTQVKITADEALSGQFNFNDSGIDLGSRPAPTPANRSITLTLSGGGTNGFVIPVAAAKESNSPIMVLPPGTYNNVSIEYTLYDQFTTKTETIKKEYATLTFVPGKNKKISTNLQMRSYITPMGYWREFVGPNTNQALWYIYRGDPHLDQTTIFAAKRSATSPANICLGGIWVKKAAKIPGFTGSNDPFGVNQIYYWETYRVDGYSGYLSNMNNGNLGSLTIGIPANISDYYFIPSVFGYNVVDGVSIKSGDGMIRYWVGTRFYGHMVQGNVFAVDIPPAVPSATIGVGCGYSTNIMAYWQAQ</sequence>
<evidence type="ECO:0008006" key="4">
    <source>
        <dbReference type="Google" id="ProtNLM"/>
    </source>
</evidence>
<feature type="signal peptide" evidence="1">
    <location>
        <begin position="1"/>
        <end position="22"/>
    </location>
</feature>
<dbReference type="HOGENOM" id="CLU_035806_0_0_10"/>
<keyword evidence="3" id="KW-1185">Reference proteome</keyword>
<dbReference type="AlphaFoldDB" id="H1HLT1"/>
<evidence type="ECO:0000313" key="3">
    <source>
        <dbReference type="Proteomes" id="UP000003167"/>
    </source>
</evidence>
<accession>H1HLT1</accession>
<dbReference type="PATRIC" id="fig|999422.3.peg.1161"/>
<dbReference type="Proteomes" id="UP000003167">
    <property type="component" value="Unassembled WGS sequence"/>
</dbReference>
<feature type="chain" id="PRO_5003551529" description="Lipoprotein" evidence="1">
    <location>
        <begin position="23"/>
        <end position="498"/>
    </location>
</feature>
<dbReference type="EMBL" id="AGEK01000020">
    <property type="protein sequence ID" value="EHO71679.1"/>
    <property type="molecule type" value="Genomic_DNA"/>
</dbReference>
<keyword evidence="1" id="KW-0732">Signal</keyword>